<sequence length="164" mass="19346">MKKLVFTLCILFSIVSCDSEKTELTIDYSSDLKEINKTIKDWDIAWETKDLNLAIKHYSDSTDWTNAFGARVQSKEELKELLNRIFNMDFVMSGENNYGQNEINFINDKTATVRSQNIRKNQKWPDGSKMDDRVINHLRIYQKFNDVWLITDHMISQAWPRQSN</sequence>
<evidence type="ECO:0008006" key="3">
    <source>
        <dbReference type="Google" id="ProtNLM"/>
    </source>
</evidence>
<dbReference type="Proteomes" id="UP000515514">
    <property type="component" value="Chromosome"/>
</dbReference>
<reference evidence="1 2" key="1">
    <citation type="submission" date="2020-04" db="EMBL/GenBank/DDBJ databases">
        <title>Genome sequence of Altibacter aquimarinus strain ALE3EI.</title>
        <authorList>
            <person name="Oh H.-M."/>
            <person name="Jang D."/>
        </authorList>
    </citation>
    <scope>NUCLEOTIDE SEQUENCE [LARGE SCALE GENOMIC DNA]</scope>
    <source>
        <strain evidence="1 2">ALE3EI</strain>
    </source>
</reference>
<dbReference type="Gene3D" id="3.10.450.50">
    <property type="match status" value="1"/>
</dbReference>
<dbReference type="InterPro" id="IPR032710">
    <property type="entry name" value="NTF2-like_dom_sf"/>
</dbReference>
<dbReference type="KEGG" id="alti:ALE3EI_1581"/>
<protein>
    <recommendedName>
        <fullName evidence="3">SnoaL-like domain-containing protein</fullName>
    </recommendedName>
</protein>
<dbReference type="PROSITE" id="PS51257">
    <property type="entry name" value="PROKAR_LIPOPROTEIN"/>
    <property type="match status" value="1"/>
</dbReference>
<dbReference type="RefSeq" id="WP_186987757.1">
    <property type="nucleotide sequence ID" value="NZ_CP052909.1"/>
</dbReference>
<accession>A0A7G8PUX2</accession>
<organism evidence="1 2">
    <name type="scientific">Constantimarinum furrinae</name>
    <dbReference type="NCBI Taxonomy" id="2562285"/>
    <lineage>
        <taxon>Bacteria</taxon>
        <taxon>Pseudomonadati</taxon>
        <taxon>Bacteroidota</taxon>
        <taxon>Flavobacteriia</taxon>
        <taxon>Flavobacteriales</taxon>
        <taxon>Flavobacteriaceae</taxon>
        <taxon>Altibacter/Constantimarinum group</taxon>
        <taxon>Constantimarinum</taxon>
    </lineage>
</organism>
<dbReference type="AlphaFoldDB" id="A0A7G8PUX2"/>
<dbReference type="SUPFAM" id="SSF54427">
    <property type="entry name" value="NTF2-like"/>
    <property type="match status" value="1"/>
</dbReference>
<gene>
    <name evidence="1" type="ORF">ALE3EI_1581</name>
</gene>
<keyword evidence="2" id="KW-1185">Reference proteome</keyword>
<name>A0A7G8PUX2_9FLAO</name>
<proteinExistence type="predicted"/>
<dbReference type="EMBL" id="CP052909">
    <property type="protein sequence ID" value="QNJ98138.1"/>
    <property type="molecule type" value="Genomic_DNA"/>
</dbReference>
<evidence type="ECO:0000313" key="2">
    <source>
        <dbReference type="Proteomes" id="UP000515514"/>
    </source>
</evidence>
<evidence type="ECO:0000313" key="1">
    <source>
        <dbReference type="EMBL" id="QNJ98138.1"/>
    </source>
</evidence>